<name>A0ABW5A7B8_9RHOB</name>
<evidence type="ECO:0000256" key="6">
    <source>
        <dbReference type="ARBA" id="ARBA00023012"/>
    </source>
</evidence>
<evidence type="ECO:0000256" key="3">
    <source>
        <dbReference type="ARBA" id="ARBA00022553"/>
    </source>
</evidence>
<comment type="catalytic activity">
    <reaction evidence="1">
        <text>ATP + protein L-histidine = ADP + protein N-phospho-L-histidine.</text>
        <dbReference type="EC" id="2.7.13.3"/>
    </reaction>
</comment>
<dbReference type="InterPro" id="IPR005467">
    <property type="entry name" value="His_kinase_dom"/>
</dbReference>
<feature type="transmembrane region" description="Helical" evidence="7">
    <location>
        <begin position="21"/>
        <end position="42"/>
    </location>
</feature>
<keyword evidence="3" id="KW-0597">Phosphoprotein</keyword>
<dbReference type="SUPFAM" id="SSF55874">
    <property type="entry name" value="ATPase domain of HSP90 chaperone/DNA topoisomerase II/histidine kinase"/>
    <property type="match status" value="1"/>
</dbReference>
<dbReference type="Gene3D" id="1.10.287.130">
    <property type="match status" value="1"/>
</dbReference>
<dbReference type="Pfam" id="PF02518">
    <property type="entry name" value="HATPase_c"/>
    <property type="match status" value="1"/>
</dbReference>
<feature type="transmembrane region" description="Helical" evidence="7">
    <location>
        <begin position="381"/>
        <end position="404"/>
    </location>
</feature>
<dbReference type="InterPro" id="IPR004358">
    <property type="entry name" value="Sig_transdc_His_kin-like_C"/>
</dbReference>
<protein>
    <recommendedName>
        <fullName evidence="2">histidine kinase</fullName>
        <ecNumber evidence="2">2.7.13.3</ecNumber>
    </recommendedName>
</protein>
<sequence length="694" mass="75208">MSGKRNPMAAPVPLKTWLWRAYLRAALFPLLLIELGFLVIYWGTCQLVYDRSAGALSELSTQSLHDAAIREANVISHRLDSVTALTQVLAAETDRALATPATPTAAERDRYVTTPEGALVTKRADGGAAVFYSAATRIGPAEREKLWRTATLDPLLRAITEANPLIRQTYLNTADSLNRIYPGLDVRALYPPRMEIPSYNFYYEADAAHNPSRGPVWTDAYVDPAGGGWMVSSIAPVYSAQDRLEAVVGADVTVATIVARVLDITLPGAGYAVLVGRDGTVLALPPAAEDDLQMTELLGHDYESAILADTFKPEAFNIFTKPHLADLAQRMHGAPEGVGKVSLGQPMLAAWATVAGPNWQLLVLTREAAVLSETTALRHRLAFVGKGMLAILVLFYAGFFALLWRRSNEMSARVALPLDNLEGRMAVIAEGGTVSAPARSEILEIQRVSEHLVTMGDRLDAANRAKAHFLSAMSHELRTPLTAIIGYADLLEGSAGKALDGARVDQVRAISRAGWTLVRLVDMVLDLSRLERQDMRMVEERVEIVPLVEAAFEILRPEAERLDLALSIVPPEAPLPEVLCDGEVLRRILDQLLSNAVKYNVLGGSVRVSFEQEEPGTLAVRVTDSGPGIPPEHHTTIFETFQRLGHENSTIGGAGIGLSLARRFAEMAGCRLDLESTAGAGATFVLRVPVRSDA</sequence>
<evidence type="ECO:0000256" key="7">
    <source>
        <dbReference type="SAM" id="Phobius"/>
    </source>
</evidence>
<dbReference type="RefSeq" id="WP_377389487.1">
    <property type="nucleotide sequence ID" value="NZ_JBHUIX010000009.1"/>
</dbReference>
<feature type="domain" description="Histidine kinase" evidence="8">
    <location>
        <begin position="472"/>
        <end position="692"/>
    </location>
</feature>
<evidence type="ECO:0000259" key="8">
    <source>
        <dbReference type="PROSITE" id="PS50109"/>
    </source>
</evidence>
<keyword evidence="4" id="KW-0808">Transferase</keyword>
<dbReference type="Proteomes" id="UP001597413">
    <property type="component" value="Unassembled WGS sequence"/>
</dbReference>
<dbReference type="CDD" id="cd00075">
    <property type="entry name" value="HATPase"/>
    <property type="match status" value="1"/>
</dbReference>
<dbReference type="Gene3D" id="3.30.450.20">
    <property type="entry name" value="PAS domain"/>
    <property type="match status" value="1"/>
</dbReference>
<dbReference type="Gene3D" id="3.30.565.10">
    <property type="entry name" value="Histidine kinase-like ATPase, C-terminal domain"/>
    <property type="match status" value="1"/>
</dbReference>
<evidence type="ECO:0000313" key="10">
    <source>
        <dbReference type="Proteomes" id="UP001597413"/>
    </source>
</evidence>
<dbReference type="SMART" id="SM00388">
    <property type="entry name" value="HisKA"/>
    <property type="match status" value="1"/>
</dbReference>
<dbReference type="InterPro" id="IPR003661">
    <property type="entry name" value="HisK_dim/P_dom"/>
</dbReference>
<keyword evidence="7" id="KW-1133">Transmembrane helix</keyword>
<proteinExistence type="predicted"/>
<dbReference type="InterPro" id="IPR003594">
    <property type="entry name" value="HATPase_dom"/>
</dbReference>
<gene>
    <name evidence="9" type="ORF">ACFSM0_08965</name>
</gene>
<dbReference type="SMART" id="SM00387">
    <property type="entry name" value="HATPase_c"/>
    <property type="match status" value="1"/>
</dbReference>
<dbReference type="Pfam" id="PF00512">
    <property type="entry name" value="HisKA"/>
    <property type="match status" value="1"/>
</dbReference>
<keyword evidence="6" id="KW-0902">Two-component regulatory system</keyword>
<keyword evidence="10" id="KW-1185">Reference proteome</keyword>
<evidence type="ECO:0000313" key="9">
    <source>
        <dbReference type="EMBL" id="MFD2174217.1"/>
    </source>
</evidence>
<dbReference type="CDD" id="cd00082">
    <property type="entry name" value="HisKA"/>
    <property type="match status" value="1"/>
</dbReference>
<keyword evidence="5 9" id="KW-0418">Kinase</keyword>
<reference evidence="10" key="1">
    <citation type="journal article" date="2019" name="Int. J. Syst. Evol. Microbiol.">
        <title>The Global Catalogue of Microorganisms (GCM) 10K type strain sequencing project: providing services to taxonomists for standard genome sequencing and annotation.</title>
        <authorList>
            <consortium name="The Broad Institute Genomics Platform"/>
            <consortium name="The Broad Institute Genome Sequencing Center for Infectious Disease"/>
            <person name="Wu L."/>
            <person name="Ma J."/>
        </authorList>
    </citation>
    <scope>NUCLEOTIDE SEQUENCE [LARGE SCALE GENOMIC DNA]</scope>
    <source>
        <strain evidence="10">CCUG 55131</strain>
    </source>
</reference>
<dbReference type="GO" id="GO:0016301">
    <property type="term" value="F:kinase activity"/>
    <property type="evidence" value="ECO:0007669"/>
    <property type="project" value="UniProtKB-KW"/>
</dbReference>
<evidence type="ECO:0000256" key="4">
    <source>
        <dbReference type="ARBA" id="ARBA00022679"/>
    </source>
</evidence>
<dbReference type="PRINTS" id="PR00344">
    <property type="entry name" value="BCTRLSENSOR"/>
</dbReference>
<evidence type="ECO:0000256" key="1">
    <source>
        <dbReference type="ARBA" id="ARBA00000085"/>
    </source>
</evidence>
<dbReference type="PANTHER" id="PTHR43711:SF1">
    <property type="entry name" value="HISTIDINE KINASE 1"/>
    <property type="match status" value="1"/>
</dbReference>
<dbReference type="CDD" id="cd18774">
    <property type="entry name" value="PDC2_HK_sensor"/>
    <property type="match status" value="1"/>
</dbReference>
<dbReference type="InterPro" id="IPR050736">
    <property type="entry name" value="Sensor_HK_Regulatory"/>
</dbReference>
<keyword evidence="7" id="KW-0812">Transmembrane</keyword>
<dbReference type="PANTHER" id="PTHR43711">
    <property type="entry name" value="TWO-COMPONENT HISTIDINE KINASE"/>
    <property type="match status" value="1"/>
</dbReference>
<evidence type="ECO:0000256" key="2">
    <source>
        <dbReference type="ARBA" id="ARBA00012438"/>
    </source>
</evidence>
<comment type="caution">
    <text evidence="9">The sequence shown here is derived from an EMBL/GenBank/DDBJ whole genome shotgun (WGS) entry which is preliminary data.</text>
</comment>
<dbReference type="SUPFAM" id="SSF47384">
    <property type="entry name" value="Homodimeric domain of signal transducing histidine kinase"/>
    <property type="match status" value="1"/>
</dbReference>
<dbReference type="InterPro" id="IPR036890">
    <property type="entry name" value="HATPase_C_sf"/>
</dbReference>
<accession>A0ABW5A7B8</accession>
<keyword evidence="7" id="KW-0472">Membrane</keyword>
<organism evidence="9 10">
    <name type="scientific">Rhodobacter lacus</name>
    <dbReference type="NCBI Taxonomy" id="1641972"/>
    <lineage>
        <taxon>Bacteria</taxon>
        <taxon>Pseudomonadati</taxon>
        <taxon>Pseudomonadota</taxon>
        <taxon>Alphaproteobacteria</taxon>
        <taxon>Rhodobacterales</taxon>
        <taxon>Rhodobacter group</taxon>
        <taxon>Rhodobacter</taxon>
    </lineage>
</organism>
<evidence type="ECO:0000256" key="5">
    <source>
        <dbReference type="ARBA" id="ARBA00022777"/>
    </source>
</evidence>
<dbReference type="EMBL" id="JBHUIX010000009">
    <property type="protein sequence ID" value="MFD2174217.1"/>
    <property type="molecule type" value="Genomic_DNA"/>
</dbReference>
<dbReference type="CDD" id="cd18773">
    <property type="entry name" value="PDC1_HK_sensor"/>
    <property type="match status" value="1"/>
</dbReference>
<dbReference type="InterPro" id="IPR036097">
    <property type="entry name" value="HisK_dim/P_sf"/>
</dbReference>
<dbReference type="PROSITE" id="PS50109">
    <property type="entry name" value="HIS_KIN"/>
    <property type="match status" value="1"/>
</dbReference>
<dbReference type="EC" id="2.7.13.3" evidence="2"/>